<name>A0A397UUF9_9GLOM</name>
<sequence length="210" mass="25345">MVSLVRMWFKKQCWRLTIDQNHWKINLDTSGVRLSSMFTSLIKSKRNYCSDNSQSIDRKKQLVKNDLYYLKKFKPWRNKPEFKGLTDHQISKKLRSKHLNQLHKQFWEANYKNPNFDLLKEFPLWLKGNKLIKFTPCFEGMKLRQIIYLNEKELEQIGIHRLAARKILVDCFKFIRIALEDPKNQHHPKDQRFLDMTVTRSCLNDSIKTE</sequence>
<accession>A0A397UUF9</accession>
<keyword evidence="2" id="KW-1185">Reference proteome</keyword>
<dbReference type="EMBL" id="QKWP01000884">
    <property type="protein sequence ID" value="RIB13874.1"/>
    <property type="molecule type" value="Genomic_DNA"/>
</dbReference>
<reference evidence="1 2" key="1">
    <citation type="submission" date="2018-06" db="EMBL/GenBank/DDBJ databases">
        <title>Comparative genomics reveals the genomic features of Rhizophagus irregularis, R. cerebriforme, R. diaphanum and Gigaspora rosea, and their symbiotic lifestyle signature.</title>
        <authorList>
            <person name="Morin E."/>
            <person name="San Clemente H."/>
            <person name="Chen E.C.H."/>
            <person name="De La Providencia I."/>
            <person name="Hainaut M."/>
            <person name="Kuo A."/>
            <person name="Kohler A."/>
            <person name="Murat C."/>
            <person name="Tang N."/>
            <person name="Roy S."/>
            <person name="Loubradou J."/>
            <person name="Henrissat B."/>
            <person name="Grigoriev I.V."/>
            <person name="Corradi N."/>
            <person name="Roux C."/>
            <person name="Martin F.M."/>
        </authorList>
    </citation>
    <scope>NUCLEOTIDE SEQUENCE [LARGE SCALE GENOMIC DNA]</scope>
    <source>
        <strain evidence="1 2">DAOM 194757</strain>
    </source>
</reference>
<dbReference type="InterPro" id="IPR013761">
    <property type="entry name" value="SAM/pointed_sf"/>
</dbReference>
<evidence type="ECO:0000313" key="2">
    <source>
        <dbReference type="Proteomes" id="UP000266673"/>
    </source>
</evidence>
<comment type="caution">
    <text evidence="1">The sequence shown here is derived from an EMBL/GenBank/DDBJ whole genome shotgun (WGS) entry which is preliminary data.</text>
</comment>
<dbReference type="OrthoDB" id="2155283at2759"/>
<dbReference type="SUPFAM" id="SSF47769">
    <property type="entry name" value="SAM/Pointed domain"/>
    <property type="match status" value="1"/>
</dbReference>
<protein>
    <recommendedName>
        <fullName evidence="3">SAM domain-containing protein</fullName>
    </recommendedName>
</protein>
<evidence type="ECO:0008006" key="3">
    <source>
        <dbReference type="Google" id="ProtNLM"/>
    </source>
</evidence>
<dbReference type="Proteomes" id="UP000266673">
    <property type="component" value="Unassembled WGS sequence"/>
</dbReference>
<evidence type="ECO:0000313" key="1">
    <source>
        <dbReference type="EMBL" id="RIB13874.1"/>
    </source>
</evidence>
<dbReference type="AlphaFoldDB" id="A0A397UUF9"/>
<dbReference type="Gene3D" id="1.10.150.50">
    <property type="entry name" value="Transcription Factor, Ets-1"/>
    <property type="match status" value="1"/>
</dbReference>
<gene>
    <name evidence="1" type="ORF">C2G38_2040626</name>
</gene>
<proteinExistence type="predicted"/>
<organism evidence="1 2">
    <name type="scientific">Gigaspora rosea</name>
    <dbReference type="NCBI Taxonomy" id="44941"/>
    <lineage>
        <taxon>Eukaryota</taxon>
        <taxon>Fungi</taxon>
        <taxon>Fungi incertae sedis</taxon>
        <taxon>Mucoromycota</taxon>
        <taxon>Glomeromycotina</taxon>
        <taxon>Glomeromycetes</taxon>
        <taxon>Diversisporales</taxon>
        <taxon>Gigasporaceae</taxon>
        <taxon>Gigaspora</taxon>
    </lineage>
</organism>